<evidence type="ECO:0000313" key="11">
    <source>
        <dbReference type="Proteomes" id="UP000019335"/>
    </source>
</evidence>
<evidence type="ECO:0000256" key="8">
    <source>
        <dbReference type="SAM" id="MobiDB-lite"/>
    </source>
</evidence>
<dbReference type="PANTHER" id="PTHR20772:SF2">
    <property type="entry name" value="PROTEIN FMP42"/>
    <property type="match status" value="1"/>
</dbReference>
<evidence type="ECO:0000256" key="1">
    <source>
        <dbReference type="ARBA" id="ARBA00004141"/>
    </source>
</evidence>
<dbReference type="InterPro" id="IPR011701">
    <property type="entry name" value="MFS"/>
</dbReference>
<evidence type="ECO:0000256" key="3">
    <source>
        <dbReference type="ARBA" id="ARBA00022448"/>
    </source>
</evidence>
<evidence type="ECO:0000256" key="7">
    <source>
        <dbReference type="ARBA" id="ARBA00023136"/>
    </source>
</evidence>
<keyword evidence="6 9" id="KW-1133">Transmembrane helix</keyword>
<feature type="transmembrane region" description="Helical" evidence="9">
    <location>
        <begin position="453"/>
        <end position="476"/>
    </location>
</feature>
<dbReference type="Pfam" id="PF07690">
    <property type="entry name" value="MFS_1"/>
    <property type="match status" value="1"/>
</dbReference>
<gene>
    <name evidence="10" type="ORF">Naga_100028g4</name>
</gene>
<dbReference type="GO" id="GO:0016020">
    <property type="term" value="C:membrane"/>
    <property type="evidence" value="ECO:0007669"/>
    <property type="project" value="UniProtKB-SubCell"/>
</dbReference>
<keyword evidence="4 9" id="KW-0812">Transmembrane</keyword>
<evidence type="ECO:0000256" key="6">
    <source>
        <dbReference type="ARBA" id="ARBA00022989"/>
    </source>
</evidence>
<dbReference type="OrthoDB" id="330047at2759"/>
<dbReference type="Proteomes" id="UP000019335">
    <property type="component" value="Chromosome 3"/>
</dbReference>
<comment type="caution">
    <text evidence="10">The sequence shown here is derived from an EMBL/GenBank/DDBJ whole genome shotgun (WGS) entry which is preliminary data.</text>
</comment>
<feature type="transmembrane region" description="Helical" evidence="9">
    <location>
        <begin position="483"/>
        <end position="505"/>
    </location>
</feature>
<comment type="subcellular location">
    <subcellularLocation>
        <location evidence="1">Membrane</location>
        <topology evidence="1">Multi-pass membrane protein</topology>
    </subcellularLocation>
</comment>
<keyword evidence="7 9" id="KW-0472">Membrane</keyword>
<sequence>MREVGSSSFLARYSTSSCNINLHKRSSIRTVKSLGQQSKRARSPVIESDFYQVWSSRHFFSMTKPKVPRMAMILAACFQNLACGGLIFGWAAISSSLLIASNEEGGPALSRDAVHRLFVMATSINFTAPLLLGVLLDAYGPRFCSALSIFLVGAGFVLFSASSPSLPTHLPAVILIAFGGPGVQSSIIHLSNLYPASKATVTSVITGSFNLSFFIFFIFDRLWDRFGLTYQEIFAGYTTVCLFALLLSLFLWPDRPFSFQEQALEETLPDQLATARIGPIRAPSVFKKTSFAPTGPPLAGGSRSLPSARGGSDSKDKNAKETTGLLGGSAALGRPTSQGGSWEEEDIKEASFWAQLRSAPFLRVTIFIVVASFWANFYIGTIDVQLADNHMLTPAKQNFMVRLFTAITTAGVLGIPVVGKLMDSYGFVATATVTVSMAVVYSLGILFEQTHGGTLPLIVAFVAYALFRTFLFTYFFAYLADALGFRFFGVLAGVSFLIAGFAGLLQSPLMEYAQGDCHLTSTAVPGCDSGKWPRLNLYQLLCLALLYLIPVLDQQAASKARTAKQAGDRRGRGGEGVVPRLPYQTASGLRQQQATYMGSSDAKGERQGKGGGVV</sequence>
<name>W7U968_9STRA</name>
<keyword evidence="3" id="KW-0813">Transport</keyword>
<dbReference type="EMBL" id="AZIL01000169">
    <property type="protein sequence ID" value="EWM29386.1"/>
    <property type="molecule type" value="Genomic_DNA"/>
</dbReference>
<feature type="transmembrane region" description="Helical" evidence="9">
    <location>
        <begin position="199"/>
        <end position="219"/>
    </location>
</feature>
<reference evidence="10 11" key="1">
    <citation type="journal article" date="2014" name="Mol. Plant">
        <title>Chromosome Scale Genome Assembly and Transcriptome Profiling of Nannochloropsis gaditana in Nitrogen Depletion.</title>
        <authorList>
            <person name="Corteggiani Carpinelli E."/>
            <person name="Telatin A."/>
            <person name="Vitulo N."/>
            <person name="Forcato C."/>
            <person name="D'Angelo M."/>
            <person name="Schiavon R."/>
            <person name="Vezzi A."/>
            <person name="Giacometti G.M."/>
            <person name="Morosinotto T."/>
            <person name="Valle G."/>
        </authorList>
    </citation>
    <scope>NUCLEOTIDE SEQUENCE [LARGE SCALE GENOMIC DNA]</scope>
    <source>
        <strain evidence="10 11">B-31</strain>
    </source>
</reference>
<feature type="transmembrane region" description="Helical" evidence="9">
    <location>
        <begin position="168"/>
        <end position="187"/>
    </location>
</feature>
<feature type="transmembrane region" description="Helical" evidence="9">
    <location>
        <begin position="113"/>
        <end position="136"/>
    </location>
</feature>
<feature type="region of interest" description="Disordered" evidence="8">
    <location>
        <begin position="585"/>
        <end position="614"/>
    </location>
</feature>
<feature type="transmembrane region" description="Helical" evidence="9">
    <location>
        <begin position="71"/>
        <end position="93"/>
    </location>
</feature>
<feature type="transmembrane region" description="Helical" evidence="9">
    <location>
        <begin position="399"/>
        <end position="418"/>
    </location>
</feature>
<accession>W7U968</accession>
<dbReference type="Gene3D" id="1.20.1250.20">
    <property type="entry name" value="MFS general substrate transporter like domains"/>
    <property type="match status" value="2"/>
</dbReference>
<dbReference type="AlphaFoldDB" id="W7U968"/>
<keyword evidence="11" id="KW-1185">Reference proteome</keyword>
<evidence type="ECO:0000256" key="2">
    <source>
        <dbReference type="ARBA" id="ARBA00006595"/>
    </source>
</evidence>
<protein>
    <submittedName>
        <fullName evidence="10">Mfs transporter</fullName>
    </submittedName>
</protein>
<feature type="transmembrane region" description="Helical" evidence="9">
    <location>
        <begin position="361"/>
        <end position="379"/>
    </location>
</feature>
<feature type="compositionally biased region" description="Polar residues" evidence="8">
    <location>
        <begin position="585"/>
        <end position="598"/>
    </location>
</feature>
<feature type="transmembrane region" description="Helical" evidence="9">
    <location>
        <begin position="143"/>
        <end position="162"/>
    </location>
</feature>
<dbReference type="InterPro" id="IPR052599">
    <property type="entry name" value="SLC43A_AATransporter"/>
</dbReference>
<dbReference type="GO" id="GO:0006865">
    <property type="term" value="P:amino acid transport"/>
    <property type="evidence" value="ECO:0007669"/>
    <property type="project" value="UniProtKB-KW"/>
</dbReference>
<dbReference type="InterPro" id="IPR036259">
    <property type="entry name" value="MFS_trans_sf"/>
</dbReference>
<evidence type="ECO:0000256" key="4">
    <source>
        <dbReference type="ARBA" id="ARBA00022692"/>
    </source>
</evidence>
<feature type="transmembrane region" description="Helical" evidence="9">
    <location>
        <begin position="535"/>
        <end position="552"/>
    </location>
</feature>
<organism evidence="10 11">
    <name type="scientific">Nannochloropsis gaditana</name>
    <dbReference type="NCBI Taxonomy" id="72520"/>
    <lineage>
        <taxon>Eukaryota</taxon>
        <taxon>Sar</taxon>
        <taxon>Stramenopiles</taxon>
        <taxon>Ochrophyta</taxon>
        <taxon>Eustigmatophyceae</taxon>
        <taxon>Eustigmatales</taxon>
        <taxon>Monodopsidaceae</taxon>
        <taxon>Nannochloropsis</taxon>
    </lineage>
</organism>
<evidence type="ECO:0000313" key="10">
    <source>
        <dbReference type="EMBL" id="EWM29386.1"/>
    </source>
</evidence>
<feature type="transmembrane region" description="Helical" evidence="9">
    <location>
        <begin position="425"/>
        <end position="447"/>
    </location>
</feature>
<dbReference type="PANTHER" id="PTHR20772">
    <property type="entry name" value="PROTEIN FMP42"/>
    <property type="match status" value="1"/>
</dbReference>
<feature type="transmembrane region" description="Helical" evidence="9">
    <location>
        <begin position="234"/>
        <end position="252"/>
    </location>
</feature>
<keyword evidence="5" id="KW-0029">Amino-acid transport</keyword>
<feature type="region of interest" description="Disordered" evidence="8">
    <location>
        <begin position="287"/>
        <end position="341"/>
    </location>
</feature>
<evidence type="ECO:0000256" key="9">
    <source>
        <dbReference type="SAM" id="Phobius"/>
    </source>
</evidence>
<comment type="similarity">
    <text evidence="2">Belongs to the SLC43A transporter (TC 2.A.1.44) family.</text>
</comment>
<evidence type="ECO:0000256" key="5">
    <source>
        <dbReference type="ARBA" id="ARBA00022970"/>
    </source>
</evidence>
<dbReference type="GO" id="GO:0022857">
    <property type="term" value="F:transmembrane transporter activity"/>
    <property type="evidence" value="ECO:0007669"/>
    <property type="project" value="InterPro"/>
</dbReference>
<dbReference type="SUPFAM" id="SSF103473">
    <property type="entry name" value="MFS general substrate transporter"/>
    <property type="match status" value="1"/>
</dbReference>
<proteinExistence type="inferred from homology"/>